<name>A0A2Z6IA88_9BURK</name>
<evidence type="ECO:0000313" key="4">
    <source>
        <dbReference type="Proteomes" id="UP000271003"/>
    </source>
</evidence>
<proteinExistence type="predicted"/>
<feature type="domain" description="NADP-dependent oxidoreductase" evidence="2">
    <location>
        <begin position="14"/>
        <end position="133"/>
    </location>
</feature>
<dbReference type="GO" id="GO:0016491">
    <property type="term" value="F:oxidoreductase activity"/>
    <property type="evidence" value="ECO:0007669"/>
    <property type="project" value="UniProtKB-KW"/>
</dbReference>
<dbReference type="Gene3D" id="3.20.20.100">
    <property type="entry name" value="NADP-dependent oxidoreductase domain"/>
    <property type="match status" value="1"/>
</dbReference>
<keyword evidence="1" id="KW-0560">Oxidoreductase</keyword>
<dbReference type="KEGG" id="sutt:SUTMEG_11830"/>
<dbReference type="InterPro" id="IPR050791">
    <property type="entry name" value="Aldo-Keto_reductase"/>
</dbReference>
<dbReference type="PROSITE" id="PS51257">
    <property type="entry name" value="PROKAR_LIPOPROTEIN"/>
    <property type="match status" value="1"/>
</dbReference>
<dbReference type="SUPFAM" id="SSF51430">
    <property type="entry name" value="NAD(P)-linked oxidoreductase"/>
    <property type="match status" value="1"/>
</dbReference>
<accession>A0A2Z6IA88</accession>
<protein>
    <recommendedName>
        <fullName evidence="2">NADP-dependent oxidoreductase domain-containing protein</fullName>
    </recommendedName>
</protein>
<evidence type="ECO:0000259" key="2">
    <source>
        <dbReference type="Pfam" id="PF00248"/>
    </source>
</evidence>
<dbReference type="PANTHER" id="PTHR43625">
    <property type="entry name" value="AFLATOXIN B1 ALDEHYDE REDUCTASE"/>
    <property type="match status" value="1"/>
</dbReference>
<dbReference type="RefSeq" id="WP_170143846.1">
    <property type="nucleotide sequence ID" value="NZ_AP018786.1"/>
</dbReference>
<reference evidence="3 4" key="1">
    <citation type="journal article" date="2018" name="Int. J. Syst. Evol. Microbiol.">
        <title>Mesosutterella multiformis gen. nov., sp. nov., a member of the family Sutterellaceae and Sutterella megalosphaeroides sp. nov., isolated from human faeces.</title>
        <authorList>
            <person name="Sakamoto M."/>
            <person name="Ikeyama N."/>
            <person name="Kunihiro T."/>
            <person name="Iino T."/>
            <person name="Yuki M."/>
            <person name="Ohkuma M."/>
        </authorList>
    </citation>
    <scope>NUCLEOTIDE SEQUENCE [LARGE SCALE GENOMIC DNA]</scope>
    <source>
        <strain evidence="3 4">6FBBBH3</strain>
    </source>
</reference>
<keyword evidence="4" id="KW-1185">Reference proteome</keyword>
<organism evidence="3 4">
    <name type="scientific">Sutterella megalosphaeroides</name>
    <dbReference type="NCBI Taxonomy" id="2494234"/>
    <lineage>
        <taxon>Bacteria</taxon>
        <taxon>Pseudomonadati</taxon>
        <taxon>Pseudomonadota</taxon>
        <taxon>Betaproteobacteria</taxon>
        <taxon>Burkholderiales</taxon>
        <taxon>Sutterellaceae</taxon>
        <taxon>Sutterella</taxon>
    </lineage>
</organism>
<dbReference type="Pfam" id="PF00248">
    <property type="entry name" value="Aldo_ket_red"/>
    <property type="match status" value="1"/>
</dbReference>
<dbReference type="GO" id="GO:0005737">
    <property type="term" value="C:cytoplasm"/>
    <property type="evidence" value="ECO:0007669"/>
    <property type="project" value="TreeGrafter"/>
</dbReference>
<dbReference type="AlphaFoldDB" id="A0A2Z6IA88"/>
<dbReference type="InterPro" id="IPR036812">
    <property type="entry name" value="NAD(P)_OxRdtase_dom_sf"/>
</dbReference>
<dbReference type="EMBL" id="AP018786">
    <property type="protein sequence ID" value="BBF23292.1"/>
    <property type="molecule type" value="Genomic_DNA"/>
</dbReference>
<dbReference type="Proteomes" id="UP000271003">
    <property type="component" value="Chromosome"/>
</dbReference>
<sequence>MQHRLLKNLNVSLIGVGCMDFSHDCGQVPERTVSIDAIREAVDFGCNFFDTAEVYGREMFYEGHNEEIVGEALKPVVLATKMHLRTEEVESGKDFCAIARKHLAASMERLQTDYVDRYYLHRVNELVPVEEVAERHAPQEPLVP</sequence>
<dbReference type="InterPro" id="IPR023210">
    <property type="entry name" value="NADP_OxRdtase_dom"/>
</dbReference>
<evidence type="ECO:0000313" key="3">
    <source>
        <dbReference type="EMBL" id="BBF23292.1"/>
    </source>
</evidence>
<gene>
    <name evidence="3" type="ORF">SUTMEG_11830</name>
</gene>
<dbReference type="PANTHER" id="PTHR43625:SF77">
    <property type="entry name" value="ALDO-KETO REDUCTASE"/>
    <property type="match status" value="1"/>
</dbReference>
<evidence type="ECO:0000256" key="1">
    <source>
        <dbReference type="ARBA" id="ARBA00023002"/>
    </source>
</evidence>